<keyword evidence="3" id="KW-1185">Reference proteome</keyword>
<evidence type="ECO:0000313" key="3">
    <source>
        <dbReference type="Proteomes" id="UP001497482"/>
    </source>
</evidence>
<evidence type="ECO:0000313" key="2">
    <source>
        <dbReference type="EMBL" id="CAL1582412.1"/>
    </source>
</evidence>
<organism evidence="2 3">
    <name type="scientific">Knipowitschia caucasica</name>
    <name type="common">Caucasian dwarf goby</name>
    <name type="synonym">Pomatoschistus caucasicus</name>
    <dbReference type="NCBI Taxonomy" id="637954"/>
    <lineage>
        <taxon>Eukaryota</taxon>
        <taxon>Metazoa</taxon>
        <taxon>Chordata</taxon>
        <taxon>Craniata</taxon>
        <taxon>Vertebrata</taxon>
        <taxon>Euteleostomi</taxon>
        <taxon>Actinopterygii</taxon>
        <taxon>Neopterygii</taxon>
        <taxon>Teleostei</taxon>
        <taxon>Neoteleostei</taxon>
        <taxon>Acanthomorphata</taxon>
        <taxon>Gobiaria</taxon>
        <taxon>Gobiiformes</taxon>
        <taxon>Gobioidei</taxon>
        <taxon>Gobiidae</taxon>
        <taxon>Gobiinae</taxon>
        <taxon>Knipowitschia</taxon>
    </lineage>
</organism>
<evidence type="ECO:0008006" key="4">
    <source>
        <dbReference type="Google" id="ProtNLM"/>
    </source>
</evidence>
<name>A0AAV2K2R0_KNICA</name>
<accession>A0AAV2K2R0</accession>
<dbReference type="InterPro" id="IPR045346">
    <property type="entry name" value="Ermin"/>
</dbReference>
<evidence type="ECO:0000256" key="1">
    <source>
        <dbReference type="SAM" id="MobiDB-lite"/>
    </source>
</evidence>
<feature type="region of interest" description="Disordered" evidence="1">
    <location>
        <begin position="154"/>
        <end position="191"/>
    </location>
</feature>
<dbReference type="GO" id="GO:0051015">
    <property type="term" value="F:actin filament binding"/>
    <property type="evidence" value="ECO:0007669"/>
    <property type="project" value="InterPro"/>
</dbReference>
<reference evidence="2 3" key="1">
    <citation type="submission" date="2024-04" db="EMBL/GenBank/DDBJ databases">
        <authorList>
            <person name="Waldvogel A.-M."/>
            <person name="Schoenle A."/>
        </authorList>
    </citation>
    <scope>NUCLEOTIDE SEQUENCE [LARGE SCALE GENOMIC DNA]</scope>
</reference>
<dbReference type="Pfam" id="PF20491">
    <property type="entry name" value="Ermin"/>
    <property type="match status" value="1"/>
</dbReference>
<dbReference type="GO" id="GO:0007015">
    <property type="term" value="P:actin filament organization"/>
    <property type="evidence" value="ECO:0007669"/>
    <property type="project" value="InterPro"/>
</dbReference>
<feature type="compositionally biased region" description="Basic and acidic residues" evidence="1">
    <location>
        <begin position="156"/>
        <end position="167"/>
    </location>
</feature>
<protein>
    <recommendedName>
        <fullName evidence="4">Ermin</fullName>
    </recommendedName>
</protein>
<sequence length="223" mass="25054">MASHILEIIGGITPKALQTLAETRKEPDMWSMEEGDDSVFYSDEEAQTQAEALERRIVISEADETPLQEENHGAVQCIKQEEDRIGTELKAENKNPSIDISHLLARGAHEDSQVIDTDTEQCSSKDLTDYSAAAQITTGSMATNYQQCYQPPVYQKSERSPLQRDPQDSSLGQSIPASSNKSSKSKPFNHLTSSKYSTLSYRRIRRGNTRQKIQEFEHMITNL</sequence>
<dbReference type="EMBL" id="OZ035837">
    <property type="protein sequence ID" value="CAL1582412.1"/>
    <property type="molecule type" value="Genomic_DNA"/>
</dbReference>
<proteinExistence type="predicted"/>
<gene>
    <name evidence="2" type="ORF">KC01_LOCUS13029</name>
</gene>
<dbReference type="GO" id="GO:0008360">
    <property type="term" value="P:regulation of cell shape"/>
    <property type="evidence" value="ECO:0007669"/>
    <property type="project" value="InterPro"/>
</dbReference>
<dbReference type="InterPro" id="IPR008954">
    <property type="entry name" value="Moesin_tail_sf"/>
</dbReference>
<dbReference type="Proteomes" id="UP001497482">
    <property type="component" value="Chromosome 15"/>
</dbReference>
<dbReference type="Gene3D" id="6.10.360.10">
    <property type="match status" value="1"/>
</dbReference>
<feature type="compositionally biased region" description="Polar residues" evidence="1">
    <location>
        <begin position="168"/>
        <end position="177"/>
    </location>
</feature>
<dbReference type="AlphaFoldDB" id="A0AAV2K2R0"/>